<evidence type="ECO:0000256" key="2">
    <source>
        <dbReference type="ARBA" id="ARBA00023242"/>
    </source>
</evidence>
<dbReference type="InterPro" id="IPR052464">
    <property type="entry name" value="Synovial_Prolif_Regulator"/>
</dbReference>
<evidence type="ECO:0000313" key="4">
    <source>
        <dbReference type="EnsemblMetazoa" id="XP_019773141.1"/>
    </source>
</evidence>
<accession>A0AAR5QIW6</accession>
<dbReference type="EnsemblMetazoa" id="XM_019917582.1">
    <property type="protein sequence ID" value="XP_019773141.1"/>
    <property type="gene ID" value="LOC109546585"/>
</dbReference>
<reference evidence="5" key="1">
    <citation type="journal article" date="2013" name="Genome Biol.">
        <title>Draft genome of the mountain pine beetle, Dendroctonus ponderosae Hopkins, a major forest pest.</title>
        <authorList>
            <person name="Keeling C.I."/>
            <person name="Yuen M.M."/>
            <person name="Liao N.Y."/>
            <person name="Docking T.R."/>
            <person name="Chan S.K."/>
            <person name="Taylor G.A."/>
            <person name="Palmquist D.L."/>
            <person name="Jackman S.D."/>
            <person name="Nguyen A."/>
            <person name="Li M."/>
            <person name="Henderson H."/>
            <person name="Janes J.K."/>
            <person name="Zhao Y."/>
            <person name="Pandoh P."/>
            <person name="Moore R."/>
            <person name="Sperling F.A."/>
            <person name="Huber D.P."/>
            <person name="Birol I."/>
            <person name="Jones S.J."/>
            <person name="Bohlmann J."/>
        </authorList>
    </citation>
    <scope>NUCLEOTIDE SEQUENCE</scope>
</reference>
<keyword evidence="5" id="KW-1185">Reference proteome</keyword>
<protein>
    <submittedName>
        <fullName evidence="4">Uncharacterized protein</fullName>
    </submittedName>
</protein>
<evidence type="ECO:0000256" key="3">
    <source>
        <dbReference type="ARBA" id="ARBA00038401"/>
    </source>
</evidence>
<dbReference type="Proteomes" id="UP000019118">
    <property type="component" value="Unassembled WGS sequence"/>
</dbReference>
<dbReference type="KEGG" id="dpa:109546585"/>
<dbReference type="GO" id="GO:0005654">
    <property type="term" value="C:nucleoplasm"/>
    <property type="evidence" value="ECO:0007669"/>
    <property type="project" value="TreeGrafter"/>
</dbReference>
<name>A0AAR5QIW6_DENPD</name>
<sequence length="405" mass="46608">MDEHRSANINSTDLDEETKQKLKGDSIGDTLYSASFVISTLQGFSNLKYDEKTEEDLCFLWDMTLELDVCKLLFELDFPTLATNALETCEQQRLIEILIGILANILLADCDNKNITTHQVTMILREFETSNPDILIQLMRFLESIAYAMTHYINGLGDRVLKHHIQFILNNSQNIKLISESFKAVEQLTEDFKLSECYVTHSLLESMIEGFDSGFSVETNTFDDDMECQEQSKIIRIFVRAVANLCEYASKYNIVEINLVITNSTKLFTFFSKIVQHFSKEFNLLPVSPCFMEYISAFYLIIQTVDFDAVPKECDDLIYVIFNCMCKILILLHPSESEVADVNALLTEFIGYIIYRQEFEFLLSELEAIGPSSLIVVNFLNQEYIKFSFDVEVKLKMLHSKLIKS</sequence>
<dbReference type="PANTHER" id="PTHR23424:SF23">
    <property type="entry name" value="PROTEIN SAAL1"/>
    <property type="match status" value="1"/>
</dbReference>
<organism evidence="4 5">
    <name type="scientific">Dendroctonus ponderosae</name>
    <name type="common">Mountain pine beetle</name>
    <dbReference type="NCBI Taxonomy" id="77166"/>
    <lineage>
        <taxon>Eukaryota</taxon>
        <taxon>Metazoa</taxon>
        <taxon>Ecdysozoa</taxon>
        <taxon>Arthropoda</taxon>
        <taxon>Hexapoda</taxon>
        <taxon>Insecta</taxon>
        <taxon>Pterygota</taxon>
        <taxon>Neoptera</taxon>
        <taxon>Endopterygota</taxon>
        <taxon>Coleoptera</taxon>
        <taxon>Polyphaga</taxon>
        <taxon>Cucujiformia</taxon>
        <taxon>Curculionidae</taxon>
        <taxon>Scolytinae</taxon>
        <taxon>Dendroctonus</taxon>
    </lineage>
</organism>
<evidence type="ECO:0000313" key="5">
    <source>
        <dbReference type="Proteomes" id="UP000019118"/>
    </source>
</evidence>
<dbReference type="PANTHER" id="PTHR23424">
    <property type="entry name" value="SERUM AMYLOID A"/>
    <property type="match status" value="1"/>
</dbReference>
<comment type="subcellular location">
    <subcellularLocation>
        <location evidence="1">Nucleus</location>
    </subcellularLocation>
</comment>
<dbReference type="AlphaFoldDB" id="A0AAR5QIW6"/>
<reference evidence="4" key="2">
    <citation type="submission" date="2024-08" db="UniProtKB">
        <authorList>
            <consortium name="EnsemblMetazoa"/>
        </authorList>
    </citation>
    <scope>IDENTIFICATION</scope>
</reference>
<proteinExistence type="inferred from homology"/>
<keyword evidence="2" id="KW-0539">Nucleus</keyword>
<evidence type="ECO:0000256" key="1">
    <source>
        <dbReference type="ARBA" id="ARBA00004123"/>
    </source>
</evidence>
<dbReference type="GeneID" id="109546585"/>
<dbReference type="EnsemblMetazoa" id="XM_019917581.1">
    <property type="protein sequence ID" value="XP_019773140.1"/>
    <property type="gene ID" value="LOC109546585"/>
</dbReference>
<comment type="similarity">
    <text evidence="3">Belongs to the SAAL1 family.</text>
</comment>